<dbReference type="EC" id="2.7.11.1" evidence="2"/>
<dbReference type="Gene3D" id="1.10.1070.11">
    <property type="entry name" value="Phosphatidylinositol 3-/4-kinase, catalytic domain"/>
    <property type="match status" value="1"/>
</dbReference>
<evidence type="ECO:0000256" key="7">
    <source>
        <dbReference type="ARBA" id="ARBA00022840"/>
    </source>
</evidence>
<gene>
    <name evidence="11" type="ORF">CYNAS_LOCUS6198</name>
</gene>
<dbReference type="GO" id="GO:0004674">
    <property type="term" value="F:protein serine/threonine kinase activity"/>
    <property type="evidence" value="ECO:0007669"/>
    <property type="project" value="UniProtKB-EC"/>
</dbReference>
<dbReference type="Gene3D" id="3.30.1010.10">
    <property type="entry name" value="Phosphatidylinositol 3-kinase Catalytic Subunit, Chain A, domain 4"/>
    <property type="match status" value="1"/>
</dbReference>
<reference evidence="11" key="1">
    <citation type="submission" date="2023-07" db="EMBL/GenBank/DDBJ databases">
        <authorList>
            <consortium name="CYATHOMIX"/>
        </authorList>
    </citation>
    <scope>NUCLEOTIDE SEQUENCE</scope>
    <source>
        <strain evidence="11">N/A</strain>
    </source>
</reference>
<feature type="domain" description="PI3K/PI4K catalytic" evidence="9">
    <location>
        <begin position="2061"/>
        <end position="2387"/>
    </location>
</feature>
<dbReference type="GO" id="GO:0006974">
    <property type="term" value="P:DNA damage response"/>
    <property type="evidence" value="ECO:0007669"/>
    <property type="project" value="UniProtKB-KW"/>
</dbReference>
<dbReference type="Pfam" id="PF00454">
    <property type="entry name" value="PI3_PI4_kinase"/>
    <property type="match status" value="1"/>
</dbReference>
<dbReference type="SMART" id="SM00146">
    <property type="entry name" value="PI3Kc"/>
    <property type="match status" value="1"/>
</dbReference>
<dbReference type="Pfam" id="PF02260">
    <property type="entry name" value="FATC"/>
    <property type="match status" value="1"/>
</dbReference>
<evidence type="ECO:0000256" key="5">
    <source>
        <dbReference type="ARBA" id="ARBA00022763"/>
    </source>
</evidence>
<dbReference type="EMBL" id="CATQJL010000112">
    <property type="protein sequence ID" value="CAJ0594215.1"/>
    <property type="molecule type" value="Genomic_DNA"/>
</dbReference>
<evidence type="ECO:0000313" key="11">
    <source>
        <dbReference type="EMBL" id="CAJ0594215.1"/>
    </source>
</evidence>
<evidence type="ECO:0000256" key="4">
    <source>
        <dbReference type="ARBA" id="ARBA00022741"/>
    </source>
</evidence>
<feature type="domain" description="FATC" evidence="10">
    <location>
        <begin position="2367"/>
        <end position="2399"/>
    </location>
</feature>
<dbReference type="GO" id="GO:0005524">
    <property type="term" value="F:ATP binding"/>
    <property type="evidence" value="ECO:0007669"/>
    <property type="project" value="UniProtKB-KW"/>
</dbReference>
<dbReference type="PROSITE" id="PS51190">
    <property type="entry name" value="FATC"/>
    <property type="match status" value="1"/>
</dbReference>
<keyword evidence="5" id="KW-0227">DNA damage</keyword>
<comment type="caution">
    <text evidence="11">The sequence shown here is derived from an EMBL/GenBank/DDBJ whole genome shotgun (WGS) entry which is preliminary data.</text>
</comment>
<protein>
    <recommendedName>
        <fullName evidence="2">non-specific serine/threonine protein kinase</fullName>
        <ecNumber evidence="2">2.7.11.1</ecNumber>
    </recommendedName>
</protein>
<proteinExistence type="predicted"/>
<dbReference type="InterPro" id="IPR038980">
    <property type="entry name" value="ATM_plant"/>
</dbReference>
<evidence type="ECO:0000259" key="9">
    <source>
        <dbReference type="PROSITE" id="PS50290"/>
    </source>
</evidence>
<evidence type="ECO:0000256" key="1">
    <source>
        <dbReference type="ARBA" id="ARBA00004123"/>
    </source>
</evidence>
<keyword evidence="8" id="KW-0539">Nucleus</keyword>
<keyword evidence="6" id="KW-0418">Kinase</keyword>
<dbReference type="InterPro" id="IPR036940">
    <property type="entry name" value="PI3/4_kinase_cat_sf"/>
</dbReference>
<dbReference type="InterPro" id="IPR000403">
    <property type="entry name" value="PI3/4_kinase_cat_dom"/>
</dbReference>
<keyword evidence="3" id="KW-0808">Transferase</keyword>
<evidence type="ECO:0000259" key="10">
    <source>
        <dbReference type="PROSITE" id="PS51190"/>
    </source>
</evidence>
<dbReference type="InterPro" id="IPR003152">
    <property type="entry name" value="FATC_dom"/>
</dbReference>
<name>A0AA36LZJ1_CYLNA</name>
<dbReference type="PROSITE" id="PS00916">
    <property type="entry name" value="PI3_4_KINASE_2"/>
    <property type="match status" value="1"/>
</dbReference>
<keyword evidence="7" id="KW-0067">ATP-binding</keyword>
<keyword evidence="4" id="KW-0547">Nucleotide-binding</keyword>
<keyword evidence="12" id="KW-1185">Reference proteome</keyword>
<comment type="subcellular location">
    <subcellularLocation>
        <location evidence="1">Nucleus</location>
    </subcellularLocation>
</comment>
<dbReference type="InterPro" id="IPR011009">
    <property type="entry name" value="Kinase-like_dom_sf"/>
</dbReference>
<evidence type="ECO:0000256" key="2">
    <source>
        <dbReference type="ARBA" id="ARBA00012513"/>
    </source>
</evidence>
<dbReference type="SUPFAM" id="SSF56112">
    <property type="entry name" value="Protein kinase-like (PK-like)"/>
    <property type="match status" value="1"/>
</dbReference>
<evidence type="ECO:0000256" key="8">
    <source>
        <dbReference type="ARBA" id="ARBA00023242"/>
    </source>
</evidence>
<dbReference type="SMART" id="SM01343">
    <property type="entry name" value="FATC"/>
    <property type="match status" value="1"/>
</dbReference>
<dbReference type="InterPro" id="IPR018936">
    <property type="entry name" value="PI3/4_kinase_CS"/>
</dbReference>
<organism evidence="11 12">
    <name type="scientific">Cylicocyclus nassatus</name>
    <name type="common">Nematode worm</name>
    <dbReference type="NCBI Taxonomy" id="53992"/>
    <lineage>
        <taxon>Eukaryota</taxon>
        <taxon>Metazoa</taxon>
        <taxon>Ecdysozoa</taxon>
        <taxon>Nematoda</taxon>
        <taxon>Chromadorea</taxon>
        <taxon>Rhabditida</taxon>
        <taxon>Rhabditina</taxon>
        <taxon>Rhabditomorpha</taxon>
        <taxon>Strongyloidea</taxon>
        <taxon>Strongylidae</taxon>
        <taxon>Cylicocyclus</taxon>
    </lineage>
</organism>
<evidence type="ECO:0000256" key="3">
    <source>
        <dbReference type="ARBA" id="ARBA00022679"/>
    </source>
</evidence>
<sequence length="2399" mass="272508">MLPDGFLLSGDSALNGLPHLSKLVKELLGKKIKRIVEREAAKKDIGTIVSNCLPFYVTGSANDVYPLHLLIKDLCSLALIEVDENSQKLDKNTSSWKTQSLETAISVLSKTCHERILDDYDDLLLFIVNVVESSFAQSQRWIEDDLATLLVRFMSTSTSLISFDSLKALWSFIWRRIPLVLEMTMKSFGNYIRVARYILEDSCKCAMIMAGNGHECIVDVVEKLFSGIEKKLDSRWTAHAEPLLDLLSMLIDVWGVECREVLLHHCIPFAALLVENLDISASTSNRSEWNFFDRLFHLAIPDCRLCSLVSSDACSLAQSALNVLRNTLLSHSQSNEFQLRNDDIPLFSRLIVTVHTITSNSQNSLTATLNTYTQRAKRRREDNVLEMITEWNYVDGVDYSNRPHYVFSCLSLGCEITERWSHRIDMHHFVHMATRIWDLRSRIELEWQLSPYCQLLNNLIKLGAFDELCDLESDNGEDTAKDIWKFALSSAHTAGSFDTACSLIMSILQRFHGSLGTDDDLTEAVCDVLSRSASSHGSPLYALVIHILAELEFDELRAFPGVSDKRRGIECWKFRCQLAEWLITHSESDSTVAEPLSVICQLHPQKISSVLNSTEKSGIEQDLKRFGLSGSDLSEPIPSDVPLVLVPDLIRYISKLYEEYWLKNDLTPKMRVSLWCSFLMFLSKFEEPLHLNCDELISKMEQFIGNLIVNAELDLLSFVNLRGVRSHFISVEVLQLLSSRISDCPKLGIYLMTHQAKLSVSADTLRSLMRHVANDPSIREDLEVRAAAGDLLESFTTDVCTVPDLLVLLDESAQAIDEMSRYRLEEKISKIIEEDLSAEEYSIEEAQAYRNLLQEYMLKWSEAGCCDRLDLNSVSACSVIRYMESVPSSLIDWKLLSKLIEGAKNNVVLLSKVVKHVTDDPSLFHLCSSVLGAVLGIEGVVETLEQMIPDFALILDCHHTSIRLTQPRSKPVVYLKVDSSLRCDQLVESFLSGKEDSVTTEQITTTLLSHMNQQHEAFFARVFWNRLDSNTYALLTSFWKAAELCVRRKTQLLLLHNIQVLLDYRRSLMPSSEHEFQITLYSVISTMLHQAVRSQPKVLDQILRLVAELDSFSSAELLLLQYSVIGDVNDVSSAAKELFDLCVEDLCTRGTVSDIRVFHCAQFWRALRSALSSKVKQISESTKNNILSYALLMWDISSSSRRYVAPVLSLCMSPSLVPGRKLDCDQAVHVAYDYCRLVLSDPRLDSLDVFRSCLHILSCKAFRGRYLYFADEVEHKSHSVDDIISKWIVPLYNELLPSSENMNDFDSSDTGVEEQDPIGILLHTIGKHACCIPKLCLMMLPHELALHGTLPDKVIESVFDFAVVAIQSAGSSNSAKWLRIARCLAECIDGIGLYRLTRTKLDYQRYYDGMCALIKCCLLCDLPNHAFAVANVLYNTILCHRKMRHLAAFDGTAIDDARFSDLLKQIYIACESVSGLKTLPIEVQSDEMVRVQFSKARHDWLDVISSQKASLHDLMDAYYYCGINYNGDVRDLRYALAIRNNNWSTVSYPKKVLSHQERLFVFLHSLRHGSSTSNKLKAFLENIECQSIANEEIPNFSALNEFNDFSVMDLKCSLTADGLEALSSDRLILYLAYLLQPNVWDGKAESQRDLRNAMTELFNRLISIKAYTPCFSLLKKCCGSWVTVEKCRLLIAKGDENTAEHLLRSFLHSGANVEPETEIDARCLLAELLAGPKNMLDQAVVLLQDALDKFDKSNISSESRLRYFALLHRLTARQLSGIEEHMESRAFRMRKDAIREWSKQHEQASQRTPTLASRRIECELRCEKEVVETIEKKLVVAAVATVSAGLEALKLMSEPYKKQPHQPRHKSDAIYRHIFPLIDVIFRFDNNEDVVRELKMYVASGMVPAVWVQIVNHLVGHCFANSVLAPVIRTMVVKLIMAYPYHTLHSVLLYKFDENRAPVVENMLKEAERRLVDEAERVRFREVIDDMTVAHVAYLQFTAAKISDARLFKKRGDSAVYDMQENVSILRQAKILKRVPLPIVEQKICFPKDYSGDDLIKWESIERECIQADGISAPKVTRVKGSDGKSYKIIWKNDDVRQDCLVEQLFSIVNSILNNDEEEAFLRTYKVVPLDSKCGMIEFCQGTTSLKQILCGNNLLGGLHVSEQPQDDTPLKMRNKLKGLAKCHVKQASAVFREACAQFQPVFRHFFYREYPLVSDWTRMIRNYRQSLAQWSIVTYVVGLGDRHLSNVLFELGTCKLVHIDLGMILEYSKRTLPIPERVPFRLTRDLLDPLLIEGTDGRFAEECVHAMQLLRDNAHVILGLASVLLRETISNFEEVNPTNGDRPSFVAKTALARLRDKLKGTDDSFVQQDVQHQVRRLLSEATSVDNISRMFIGWMGFV</sequence>
<dbReference type="Proteomes" id="UP001176961">
    <property type="component" value="Unassembled WGS sequence"/>
</dbReference>
<dbReference type="PROSITE" id="PS50290">
    <property type="entry name" value="PI3_4_KINASE_3"/>
    <property type="match status" value="1"/>
</dbReference>
<dbReference type="GO" id="GO:0005634">
    <property type="term" value="C:nucleus"/>
    <property type="evidence" value="ECO:0007669"/>
    <property type="project" value="UniProtKB-SubCell"/>
</dbReference>
<evidence type="ECO:0000313" key="12">
    <source>
        <dbReference type="Proteomes" id="UP001176961"/>
    </source>
</evidence>
<accession>A0AA36LZJ1</accession>
<dbReference type="PANTHER" id="PTHR37079:SF4">
    <property type="entry name" value="SERINE_THREONINE-PROTEIN KINASE ATM"/>
    <property type="match status" value="1"/>
</dbReference>
<dbReference type="PANTHER" id="PTHR37079">
    <property type="entry name" value="SERINE/THREONINE-PROTEIN KINASE ATM"/>
    <property type="match status" value="1"/>
</dbReference>
<evidence type="ECO:0000256" key="6">
    <source>
        <dbReference type="ARBA" id="ARBA00022777"/>
    </source>
</evidence>